<dbReference type="Proteomes" id="UP001596018">
    <property type="component" value="Unassembled WGS sequence"/>
</dbReference>
<comment type="caution">
    <text evidence="4">The sequence shown here is derived from an EMBL/GenBank/DDBJ whole genome shotgun (WGS) entry which is preliminary data.</text>
</comment>
<dbReference type="PANTHER" id="PTHR35369:SF2">
    <property type="entry name" value="BLR3025 PROTEIN"/>
    <property type="match status" value="1"/>
</dbReference>
<evidence type="ECO:0000256" key="1">
    <source>
        <dbReference type="ARBA" id="ARBA00022763"/>
    </source>
</evidence>
<evidence type="ECO:0000256" key="2">
    <source>
        <dbReference type="SAM" id="MobiDB-lite"/>
    </source>
</evidence>
<gene>
    <name evidence="4" type="ORF">ACFPK0_08770</name>
</gene>
<accession>A0ABW0JW94</accession>
<feature type="region of interest" description="Disordered" evidence="2">
    <location>
        <begin position="366"/>
        <end position="411"/>
    </location>
</feature>
<dbReference type="InterPro" id="IPR050356">
    <property type="entry name" value="SulA_CellDiv_inhibitor"/>
</dbReference>
<protein>
    <submittedName>
        <fullName evidence="4">Y-family DNA polymerase</fullName>
    </submittedName>
</protein>
<feature type="compositionally biased region" description="Basic and acidic residues" evidence="2">
    <location>
        <begin position="366"/>
        <end position="381"/>
    </location>
</feature>
<proteinExistence type="predicted"/>
<dbReference type="PANTHER" id="PTHR35369">
    <property type="entry name" value="BLR3025 PROTEIN-RELATED"/>
    <property type="match status" value="1"/>
</dbReference>
<keyword evidence="1" id="KW-0227">DNA damage</keyword>
<name>A0ABW0JW94_9GAMM</name>
<dbReference type="InterPro" id="IPR001126">
    <property type="entry name" value="UmuC"/>
</dbReference>
<organism evidence="4 5">
    <name type="scientific">Rhodanobacter ginsenosidimutans</name>
    <dbReference type="NCBI Taxonomy" id="490571"/>
    <lineage>
        <taxon>Bacteria</taxon>
        <taxon>Pseudomonadati</taxon>
        <taxon>Pseudomonadota</taxon>
        <taxon>Gammaproteobacteria</taxon>
        <taxon>Lysobacterales</taxon>
        <taxon>Rhodanobacteraceae</taxon>
        <taxon>Rhodanobacter</taxon>
    </lineage>
</organism>
<evidence type="ECO:0000259" key="3">
    <source>
        <dbReference type="Pfam" id="PF00817"/>
    </source>
</evidence>
<dbReference type="CDD" id="cd03468">
    <property type="entry name" value="PolY_like"/>
    <property type="match status" value="1"/>
</dbReference>
<dbReference type="InterPro" id="IPR043502">
    <property type="entry name" value="DNA/RNA_pol_sf"/>
</dbReference>
<keyword evidence="5" id="KW-1185">Reference proteome</keyword>
<reference evidence="5" key="1">
    <citation type="journal article" date="2019" name="Int. J. Syst. Evol. Microbiol.">
        <title>The Global Catalogue of Microorganisms (GCM) 10K type strain sequencing project: providing services to taxonomists for standard genome sequencing and annotation.</title>
        <authorList>
            <consortium name="The Broad Institute Genomics Platform"/>
            <consortium name="The Broad Institute Genome Sequencing Center for Infectious Disease"/>
            <person name="Wu L."/>
            <person name="Ma J."/>
        </authorList>
    </citation>
    <scope>NUCLEOTIDE SEQUENCE [LARGE SCALE GENOMIC DNA]</scope>
    <source>
        <strain evidence="5">KACC 12822</strain>
    </source>
</reference>
<feature type="domain" description="UmuC" evidence="3">
    <location>
        <begin position="22"/>
        <end position="146"/>
    </location>
</feature>
<sequence>MLWACIVLPHLALDGVLRRNPQTGPLVLVSGPVNARSIVSANREARDAGLHVGQRLSAAQALLTRFDAVPYDRDAVDRWHRFLAAVAYRYSSEVSLLPHAIVLEVSRSMGLFGPWPRLEAMLRADLAALGFRHRITAAPTPHAAYVLAGVSDGQAVLTSDAMRRALQGVPIAKSRLPALAAEALPGMGIRSLGQLLALPRDGLRRRFGAELLEALDRLTGDLPAGLDAYRPPDVFDLRIELMHEVENIASLVFPLRRMTGDLAAYLAGRDGGVQRFTLRLEHRDGRVTEVPVGLLTPEREPGMLFELARGRLDQVQLPEPVLAMRLIARELPPFVPAGRDLFDDRPANALPIDQLRERLRARLGDRAVHQLDSTTDPRPERAQSIAGNPCRSGFSRDASQSASASKASRLKPLLQSIGPRPTWLLDRPIPLRGTEPRILAGPERLETGWWDGGEVCRDYYVVETSLGQYAWAFCAPGEQAGWMLQGWFA</sequence>
<evidence type="ECO:0000313" key="5">
    <source>
        <dbReference type="Proteomes" id="UP001596018"/>
    </source>
</evidence>
<dbReference type="EMBL" id="JBHSMM010000001">
    <property type="protein sequence ID" value="MFC5440101.1"/>
    <property type="molecule type" value="Genomic_DNA"/>
</dbReference>
<dbReference type="RefSeq" id="WP_377339875.1">
    <property type="nucleotide sequence ID" value="NZ_JALBWS010000012.1"/>
</dbReference>
<evidence type="ECO:0000313" key="4">
    <source>
        <dbReference type="EMBL" id="MFC5440101.1"/>
    </source>
</evidence>
<dbReference type="SUPFAM" id="SSF56672">
    <property type="entry name" value="DNA/RNA polymerases"/>
    <property type="match status" value="1"/>
</dbReference>
<feature type="compositionally biased region" description="Low complexity" evidence="2">
    <location>
        <begin position="395"/>
        <end position="407"/>
    </location>
</feature>
<dbReference type="Pfam" id="PF00817">
    <property type="entry name" value="IMS"/>
    <property type="match status" value="1"/>
</dbReference>